<dbReference type="EMBL" id="FNGW01000001">
    <property type="protein sequence ID" value="SDL35799.1"/>
    <property type="molecule type" value="Genomic_DNA"/>
</dbReference>
<accession>A0A1G9JDY7</accession>
<reference evidence="2 3" key="1">
    <citation type="submission" date="2016-10" db="EMBL/GenBank/DDBJ databases">
        <authorList>
            <person name="de Groot N.N."/>
        </authorList>
    </citation>
    <scope>NUCLEOTIDE SEQUENCE [LARGE SCALE GENOMIC DNA]</scope>
    <source>
        <strain evidence="2 3">DSM 797</strain>
    </source>
</reference>
<evidence type="ECO:0000256" key="1">
    <source>
        <dbReference type="SAM" id="Phobius"/>
    </source>
</evidence>
<keyword evidence="1" id="KW-0472">Membrane</keyword>
<dbReference type="AlphaFoldDB" id="A0A1G9JDY7"/>
<evidence type="ECO:0000313" key="3">
    <source>
        <dbReference type="Proteomes" id="UP000199068"/>
    </source>
</evidence>
<feature type="transmembrane region" description="Helical" evidence="1">
    <location>
        <begin position="100"/>
        <end position="119"/>
    </location>
</feature>
<keyword evidence="1" id="KW-0812">Transmembrane</keyword>
<feature type="transmembrane region" description="Helical" evidence="1">
    <location>
        <begin position="7"/>
        <end position="28"/>
    </location>
</feature>
<sequence>MLKQFRLSFFQTFSITFIWILTLISIFFKNDTLTVLYIWNLVAISLIFSMIFGVMYPALWNFSSMKASSKILISSAINLVAGLSSVWLFSPYMFEIIRPWIVLMAIATVLGHIIGFYFYSNWDNQKNSDDLNNLLRK</sequence>
<organism evidence="2 3">
    <name type="scientific">Romboutsia lituseburensis DSM 797</name>
    <dbReference type="NCBI Taxonomy" id="1121325"/>
    <lineage>
        <taxon>Bacteria</taxon>
        <taxon>Bacillati</taxon>
        <taxon>Bacillota</taxon>
        <taxon>Clostridia</taxon>
        <taxon>Peptostreptococcales</taxon>
        <taxon>Peptostreptococcaceae</taxon>
        <taxon>Romboutsia</taxon>
    </lineage>
</organism>
<feature type="transmembrane region" description="Helical" evidence="1">
    <location>
        <begin position="34"/>
        <end position="59"/>
    </location>
</feature>
<protein>
    <submittedName>
        <fullName evidence="2">Uncharacterized protein</fullName>
    </submittedName>
</protein>
<gene>
    <name evidence="2" type="ORF">SAMN04515677_101616</name>
</gene>
<name>A0A1G9JDY7_9FIRM</name>
<keyword evidence="3" id="KW-1185">Reference proteome</keyword>
<evidence type="ECO:0000313" key="2">
    <source>
        <dbReference type="EMBL" id="SDL35799.1"/>
    </source>
</evidence>
<keyword evidence="1" id="KW-1133">Transmembrane helix</keyword>
<proteinExistence type="predicted"/>
<dbReference type="Proteomes" id="UP000199068">
    <property type="component" value="Unassembled WGS sequence"/>
</dbReference>
<dbReference type="RefSeq" id="WP_092722725.1">
    <property type="nucleotide sequence ID" value="NZ_FNGW01000001.1"/>
</dbReference>
<feature type="transmembrane region" description="Helical" evidence="1">
    <location>
        <begin position="71"/>
        <end position="94"/>
    </location>
</feature>
<dbReference type="STRING" id="1121325.SAMN04515677_101616"/>